<name>A0A553HNG3_9PEZI</name>
<keyword evidence="3" id="KW-0472">Membrane</keyword>
<reference evidence="5" key="1">
    <citation type="submission" date="2019-06" db="EMBL/GenBank/DDBJ databases">
        <title>Draft genome sequence of the griseofulvin-producing fungus Xylaria cubensis strain G536.</title>
        <authorList>
            <person name="Mead M.E."/>
            <person name="Raja H.A."/>
            <person name="Steenwyk J.L."/>
            <person name="Knowles S.L."/>
            <person name="Oberlies N.H."/>
            <person name="Rokas A."/>
        </authorList>
    </citation>
    <scope>NUCLEOTIDE SEQUENCE [LARGE SCALE GENOMIC DNA]</scope>
    <source>
        <strain evidence="5">G536</strain>
    </source>
</reference>
<comment type="similarity">
    <text evidence="1">Belongs to the short-chain dehydrogenases/reductases (SDR) family.</text>
</comment>
<dbReference type="PANTHER" id="PTHR24320:SF272">
    <property type="entry name" value="NAD(P)-BINDING ROSSMANN-FOLD SUPERFAMILY PROTEIN"/>
    <property type="match status" value="1"/>
</dbReference>
<evidence type="ECO:0000256" key="2">
    <source>
        <dbReference type="ARBA" id="ARBA00023002"/>
    </source>
</evidence>
<dbReference type="EMBL" id="VFLP01000067">
    <property type="protein sequence ID" value="TRX89466.1"/>
    <property type="molecule type" value="Genomic_DNA"/>
</dbReference>
<dbReference type="PRINTS" id="PR00081">
    <property type="entry name" value="GDHRDH"/>
</dbReference>
<feature type="transmembrane region" description="Helical" evidence="3">
    <location>
        <begin position="275"/>
        <end position="297"/>
    </location>
</feature>
<evidence type="ECO:0000256" key="3">
    <source>
        <dbReference type="SAM" id="Phobius"/>
    </source>
</evidence>
<dbReference type="Proteomes" id="UP000319160">
    <property type="component" value="Unassembled WGS sequence"/>
</dbReference>
<dbReference type="Pfam" id="PF00106">
    <property type="entry name" value="adh_short"/>
    <property type="match status" value="1"/>
</dbReference>
<dbReference type="STRING" id="2512241.A0A553HNG3"/>
<comment type="caution">
    <text evidence="4">The sequence shown here is derived from an EMBL/GenBank/DDBJ whole genome shotgun (WGS) entry which is preliminary data.</text>
</comment>
<feature type="transmembrane region" description="Helical" evidence="3">
    <location>
        <begin position="189"/>
        <end position="215"/>
    </location>
</feature>
<keyword evidence="5" id="KW-1185">Reference proteome</keyword>
<proteinExistence type="inferred from homology"/>
<gene>
    <name evidence="4" type="ORF">FHL15_009635</name>
</gene>
<evidence type="ECO:0000256" key="1">
    <source>
        <dbReference type="ARBA" id="ARBA00006484"/>
    </source>
</evidence>
<evidence type="ECO:0000313" key="4">
    <source>
        <dbReference type="EMBL" id="TRX89466.1"/>
    </source>
</evidence>
<accession>A0A553HNG3</accession>
<sequence>MEHRLEEENSETDSSQSLTATHVVMKRRCQSFRQTIADVRQSRSSLKLWLLFTLFLSAALFLINLLYSSTNLGSCSVDGSFETQLYSGLGDLWMISDFFQVNIAIGNLTFTQAKVADISWDLAVGRGGQAILSFITWEVLADYAALSMTTQPITFATYRTLFAETGPSLSSATRLAHDFIRYKGFASNLASAFVIYSMVVALILPTLAGAATGYVPVNEAFIRDFDDNLVEFSRFRRNYTYASWEYSNRTYEIDDIELRGTCVLVKDRYQWGASLLQLLLLVILVSIWVVGCFVLLISSHARHQFPEETEVPKGYQALGILVESIEKQLLGSNTKVSAVTDGQMKSEIKSKLDGGMELQRIPILATKLSSPNILHNMPRIAPYTELFKDPKGPGDIRPTAAKIVEDQGLVDSPEWKGRVVLITGCSPGGGLGPETAKAIRLTGADIYITNRDINKGKKVAEDLLADGKQAGKVEVLEMDLSSLVSIRAAAQEFLRRSGGKLNVLINNAGVMATPYSKTEDGFEIQFGTNHLGHFYLFHQVKDALLASATPTFCSRVVSVSSAAHRNTTINLDDLKWEKREYLTLKAYGQSKLANVYFTNELDRQFSAQHLRANSLHPGGILTPLARYLPYERSEGLKDIPEVYRLLMTPAQGAATSTWASVAHELEDRGGMYLDECAEAVQVAPEPYHLPGYGSQAFDPPMEKKLWEVSSELVGIKE</sequence>
<protein>
    <submittedName>
        <fullName evidence="4">Uncharacterized protein</fullName>
    </submittedName>
</protein>
<dbReference type="OrthoDB" id="191139at2759"/>
<keyword evidence="2" id="KW-0560">Oxidoreductase</keyword>
<dbReference type="InterPro" id="IPR002347">
    <property type="entry name" value="SDR_fam"/>
</dbReference>
<dbReference type="PANTHER" id="PTHR24320">
    <property type="entry name" value="RETINOL DEHYDROGENASE"/>
    <property type="match status" value="1"/>
</dbReference>
<keyword evidence="3" id="KW-0812">Transmembrane</keyword>
<evidence type="ECO:0000313" key="5">
    <source>
        <dbReference type="Proteomes" id="UP000319160"/>
    </source>
</evidence>
<dbReference type="PRINTS" id="PR00080">
    <property type="entry name" value="SDRFAMILY"/>
</dbReference>
<keyword evidence="3" id="KW-1133">Transmembrane helix</keyword>
<dbReference type="AlphaFoldDB" id="A0A553HNG3"/>
<dbReference type="GO" id="GO:0016491">
    <property type="term" value="F:oxidoreductase activity"/>
    <property type="evidence" value="ECO:0007669"/>
    <property type="project" value="UniProtKB-KW"/>
</dbReference>
<dbReference type="SUPFAM" id="SSF51735">
    <property type="entry name" value="NAD(P)-binding Rossmann-fold domains"/>
    <property type="match status" value="1"/>
</dbReference>
<dbReference type="InterPro" id="IPR036291">
    <property type="entry name" value="NAD(P)-bd_dom_sf"/>
</dbReference>
<feature type="transmembrane region" description="Helical" evidence="3">
    <location>
        <begin position="48"/>
        <end position="67"/>
    </location>
</feature>
<dbReference type="Gene3D" id="3.40.50.720">
    <property type="entry name" value="NAD(P)-binding Rossmann-like Domain"/>
    <property type="match status" value="1"/>
</dbReference>
<organism evidence="4 5">
    <name type="scientific">Xylaria flabelliformis</name>
    <dbReference type="NCBI Taxonomy" id="2512241"/>
    <lineage>
        <taxon>Eukaryota</taxon>
        <taxon>Fungi</taxon>
        <taxon>Dikarya</taxon>
        <taxon>Ascomycota</taxon>
        <taxon>Pezizomycotina</taxon>
        <taxon>Sordariomycetes</taxon>
        <taxon>Xylariomycetidae</taxon>
        <taxon>Xylariales</taxon>
        <taxon>Xylariaceae</taxon>
        <taxon>Xylaria</taxon>
    </lineage>
</organism>